<dbReference type="RefSeq" id="WP_108984148.1">
    <property type="nucleotide sequence ID" value="NZ_BFBR01000002.1"/>
</dbReference>
<dbReference type="SUPFAM" id="SSF55729">
    <property type="entry name" value="Acyl-CoA N-acyltransferases (Nat)"/>
    <property type="match status" value="1"/>
</dbReference>
<dbReference type="PANTHER" id="PTHR43877">
    <property type="entry name" value="AMINOALKYLPHOSPHONATE N-ACETYLTRANSFERASE-RELATED-RELATED"/>
    <property type="match status" value="1"/>
</dbReference>
<reference evidence="4 5" key="1">
    <citation type="journal article" date="2018" name="Genome Announc.">
        <title>Draft Genome Sequence of "Candidatus Phycosocius bacilliformis," an Alphaproteobacterial Ectosymbiont of the Hydrocarbon-Producing Green Alga Botryococcus braunii.</title>
        <authorList>
            <person name="Tanabe Y."/>
            <person name="Yamaguchi H."/>
            <person name="Watanabe M.M."/>
        </authorList>
    </citation>
    <scope>NUCLEOTIDE SEQUENCE [LARGE SCALE GENOMIC DNA]</scope>
    <source>
        <strain evidence="4 5">BOTRYCO-2</strain>
    </source>
</reference>
<accession>A0A2P2E8B2</accession>
<gene>
    <name evidence="4" type="ORF">PbB2_00956</name>
</gene>
<organism evidence="4 5">
    <name type="scientific">Candidatus Phycosocius bacilliformis</name>
    <dbReference type="NCBI Taxonomy" id="1445552"/>
    <lineage>
        <taxon>Bacteria</taxon>
        <taxon>Pseudomonadati</taxon>
        <taxon>Pseudomonadota</taxon>
        <taxon>Alphaproteobacteria</taxon>
        <taxon>Caulobacterales</taxon>
        <taxon>Caulobacterales incertae sedis</taxon>
        <taxon>Candidatus Phycosocius</taxon>
    </lineage>
</organism>
<sequence length="161" mass="17351">MATIAALMPADHGWVIDLGNAHQVETGPLDPDRLTAMVAQSYRALVVPPQQAFLISFVAGAAYESPNFKWFEARMADFAYVDRIVVAKSARGQGLARSLYEALFAHARQDGLSQIVCEVNADPPNPGSDQFHAALGFMPVGQALLPNGKTVTYLARSLHGQ</sequence>
<dbReference type="InterPro" id="IPR000182">
    <property type="entry name" value="GNAT_dom"/>
</dbReference>
<keyword evidence="1" id="KW-0808">Transferase</keyword>
<dbReference type="Proteomes" id="UP000245086">
    <property type="component" value="Unassembled WGS sequence"/>
</dbReference>
<evidence type="ECO:0000256" key="1">
    <source>
        <dbReference type="ARBA" id="ARBA00022679"/>
    </source>
</evidence>
<name>A0A2P2E8B2_9PROT</name>
<dbReference type="GO" id="GO:0016747">
    <property type="term" value="F:acyltransferase activity, transferring groups other than amino-acyl groups"/>
    <property type="evidence" value="ECO:0007669"/>
    <property type="project" value="InterPro"/>
</dbReference>
<dbReference type="InterPro" id="IPR016181">
    <property type="entry name" value="Acyl_CoA_acyltransferase"/>
</dbReference>
<dbReference type="PIRSF" id="PIRSF028520">
    <property type="entry name" value="UCP028520"/>
    <property type="match status" value="1"/>
</dbReference>
<dbReference type="OrthoDB" id="6182349at2"/>
<dbReference type="PROSITE" id="PS51186">
    <property type="entry name" value="GNAT"/>
    <property type="match status" value="1"/>
</dbReference>
<dbReference type="EMBL" id="BFBR01000002">
    <property type="protein sequence ID" value="GBF57291.1"/>
    <property type="molecule type" value="Genomic_DNA"/>
</dbReference>
<dbReference type="InterPro" id="IPR050832">
    <property type="entry name" value="Bact_Acetyltransf"/>
</dbReference>
<evidence type="ECO:0000256" key="2">
    <source>
        <dbReference type="ARBA" id="ARBA00023315"/>
    </source>
</evidence>
<dbReference type="AlphaFoldDB" id="A0A2P2E8B2"/>
<keyword evidence="5" id="KW-1185">Reference proteome</keyword>
<comment type="caution">
    <text evidence="4">The sequence shown here is derived from an EMBL/GenBank/DDBJ whole genome shotgun (WGS) entry which is preliminary data.</text>
</comment>
<dbReference type="PANTHER" id="PTHR43877:SF2">
    <property type="entry name" value="AMINOALKYLPHOSPHONATE N-ACETYLTRANSFERASE-RELATED"/>
    <property type="match status" value="1"/>
</dbReference>
<dbReference type="CDD" id="cd04301">
    <property type="entry name" value="NAT_SF"/>
    <property type="match status" value="1"/>
</dbReference>
<evidence type="ECO:0000313" key="5">
    <source>
        <dbReference type="Proteomes" id="UP000245086"/>
    </source>
</evidence>
<dbReference type="InterPro" id="IPR016890">
    <property type="entry name" value="UCP028520"/>
</dbReference>
<proteinExistence type="predicted"/>
<feature type="domain" description="N-acetyltransferase" evidence="3">
    <location>
        <begin position="5"/>
        <end position="159"/>
    </location>
</feature>
<keyword evidence="2" id="KW-0012">Acyltransferase</keyword>
<dbReference type="Gene3D" id="3.40.630.30">
    <property type="match status" value="1"/>
</dbReference>
<evidence type="ECO:0000313" key="4">
    <source>
        <dbReference type="EMBL" id="GBF57291.1"/>
    </source>
</evidence>
<protein>
    <recommendedName>
        <fullName evidence="3">N-acetyltransferase domain-containing protein</fullName>
    </recommendedName>
</protein>
<dbReference type="Pfam" id="PF00583">
    <property type="entry name" value="Acetyltransf_1"/>
    <property type="match status" value="1"/>
</dbReference>
<evidence type="ECO:0000259" key="3">
    <source>
        <dbReference type="PROSITE" id="PS51186"/>
    </source>
</evidence>